<evidence type="ECO:0000313" key="2">
    <source>
        <dbReference type="EMBL" id="NYH21712.1"/>
    </source>
</evidence>
<sequence length="508" mass="56735">MQSNEVFASMVMTSIADGEHLPLYPARLRSFACVDLTPSGLLFPSGMRSLIDQFGDLVGPLDKVFARNMLLPLFKRALDPEGQAFLEGHCLDAPKMGLPAVVGLNGPRSGWARATAACCPMCIQDDIAPCGNPFWKRDHLVPGLLFCSRHQLPLHVPCEMCADFRKHPNLTTHPGRHCGCGLRPLSQATALSDADMASETEMAKAASNLLQPNYLPQLNHIGFATLVAKSASELGLVEEKGVNWRRTEEYLKDTPHSRLISRTSILLGRVQVGAVLRGKAVFRNPLQGVALLIALYGTWDAVEAECLTAASEERQTAPAKEKENVSLRSTAARNRKWAAKNHDRWFAHYVEAYREVRRMHPDDTFSQLMRRLPRCAGYFLSRANMVAAGEDVPTRFAYDKALDRSFSGHIRATAKRLSDEGYRGRLTQRALTRGHRMDLAWYQIRDRLPLAKLALAECEESEPAYRRRRLMTLCNSATVLKMPQFTKGQINEMDDVAVRKFLKHGVAQ</sequence>
<proteinExistence type="predicted"/>
<accession>A0A7Z0B6W2</accession>
<gene>
    <name evidence="2" type="ORF">GGD40_001191</name>
</gene>
<protein>
    <recommendedName>
        <fullName evidence="1">TniQ domain-containing protein</fullName>
    </recommendedName>
</protein>
<feature type="domain" description="TniQ" evidence="1">
    <location>
        <begin position="101"/>
        <end position="154"/>
    </location>
</feature>
<dbReference type="InterPro" id="IPR009492">
    <property type="entry name" value="TniQ"/>
</dbReference>
<keyword evidence="3" id="KW-1185">Reference proteome</keyword>
<dbReference type="Proteomes" id="UP000540929">
    <property type="component" value="Unassembled WGS sequence"/>
</dbReference>
<comment type="caution">
    <text evidence="2">The sequence shown here is derived from an EMBL/GenBank/DDBJ whole genome shotgun (WGS) entry which is preliminary data.</text>
</comment>
<dbReference type="RefSeq" id="WP_179743077.1">
    <property type="nucleotide sequence ID" value="NZ_JACCAS010000001.1"/>
</dbReference>
<evidence type="ECO:0000313" key="3">
    <source>
        <dbReference type="Proteomes" id="UP000540929"/>
    </source>
</evidence>
<organism evidence="2 3">
    <name type="scientific">Paraburkholderia bryophila</name>
    <dbReference type="NCBI Taxonomy" id="420952"/>
    <lineage>
        <taxon>Bacteria</taxon>
        <taxon>Pseudomonadati</taxon>
        <taxon>Pseudomonadota</taxon>
        <taxon>Betaproteobacteria</taxon>
        <taxon>Burkholderiales</taxon>
        <taxon>Burkholderiaceae</taxon>
        <taxon>Paraburkholderia</taxon>
    </lineage>
</organism>
<dbReference type="AlphaFoldDB" id="A0A7Z0B6W2"/>
<evidence type="ECO:0000259" key="1">
    <source>
        <dbReference type="Pfam" id="PF06527"/>
    </source>
</evidence>
<dbReference type="Pfam" id="PF06527">
    <property type="entry name" value="TniQ"/>
    <property type="match status" value="1"/>
</dbReference>
<reference evidence="2 3" key="1">
    <citation type="submission" date="2020-07" db="EMBL/GenBank/DDBJ databases">
        <title>Exploring microbial biodiversity for novel pathways involved in the catabolism of aromatic compounds derived from lignin.</title>
        <authorList>
            <person name="Elkins J."/>
        </authorList>
    </citation>
    <scope>NUCLEOTIDE SEQUENCE [LARGE SCALE GENOMIC DNA]</scope>
    <source>
        <strain evidence="2 3">H2C3C</strain>
    </source>
</reference>
<name>A0A7Z0B6W2_9BURK</name>
<dbReference type="EMBL" id="JACCAS010000001">
    <property type="protein sequence ID" value="NYH21712.1"/>
    <property type="molecule type" value="Genomic_DNA"/>
</dbReference>